<dbReference type="PROSITE" id="PS51257">
    <property type="entry name" value="PROKAR_LIPOPROTEIN"/>
    <property type="match status" value="1"/>
</dbReference>
<keyword evidence="1" id="KW-0732">Signal</keyword>
<reference evidence="2 3" key="1">
    <citation type="submission" date="2017-07" db="EMBL/GenBank/DDBJ databases">
        <title>Elstera cyanobacteriorum sp. nov., a novel bacterium isolated from cyanobacterial aggregates in a eutrophic lake.</title>
        <authorList>
            <person name="Cai H."/>
        </authorList>
    </citation>
    <scope>NUCLEOTIDE SEQUENCE [LARGE SCALE GENOMIC DNA]</scope>
    <source>
        <strain evidence="2 3">TH019</strain>
    </source>
</reference>
<protein>
    <recommendedName>
        <fullName evidence="4">ABC-type transport auxiliary lipoprotein component domain-containing protein</fullName>
    </recommendedName>
</protein>
<accession>A0A255XU03</accession>
<dbReference type="Proteomes" id="UP000216361">
    <property type="component" value="Unassembled WGS sequence"/>
</dbReference>
<dbReference type="AlphaFoldDB" id="A0A255XU03"/>
<name>A0A255XU03_9PROT</name>
<feature type="chain" id="PRO_5012423024" description="ABC-type transport auxiliary lipoprotein component domain-containing protein" evidence="1">
    <location>
        <begin position="21"/>
        <end position="285"/>
    </location>
</feature>
<keyword evidence="3" id="KW-1185">Reference proteome</keyword>
<comment type="caution">
    <text evidence="2">The sequence shown here is derived from an EMBL/GenBank/DDBJ whole genome shotgun (WGS) entry which is preliminary data.</text>
</comment>
<dbReference type="EMBL" id="NOXS01000030">
    <property type="protein sequence ID" value="OYQ19730.1"/>
    <property type="molecule type" value="Genomic_DNA"/>
</dbReference>
<evidence type="ECO:0008006" key="4">
    <source>
        <dbReference type="Google" id="ProtNLM"/>
    </source>
</evidence>
<organism evidence="2 3">
    <name type="scientific">Elstera cyanobacteriorum</name>
    <dbReference type="NCBI Taxonomy" id="2022747"/>
    <lineage>
        <taxon>Bacteria</taxon>
        <taxon>Pseudomonadati</taxon>
        <taxon>Pseudomonadota</taxon>
        <taxon>Alphaproteobacteria</taxon>
        <taxon>Rhodospirillales</taxon>
        <taxon>Rhodospirillaceae</taxon>
        <taxon>Elstera</taxon>
    </lineage>
</organism>
<proteinExistence type="predicted"/>
<feature type="signal peptide" evidence="1">
    <location>
        <begin position="1"/>
        <end position="20"/>
    </location>
</feature>
<gene>
    <name evidence="2" type="ORF">CHR90_06305</name>
</gene>
<evidence type="ECO:0000256" key="1">
    <source>
        <dbReference type="SAM" id="SignalP"/>
    </source>
</evidence>
<sequence>MYRVLSLAALALLTACQPLPQPFQPTAADKGSVVALLPQDTHGVAVLEVTGLPTALSGPLRAAVAQALRDEDIPAAVDIAHRGAILLRGEATLVPLSAQEEELQITWFLVPPEGGSVRSFLRRDALPRGQAQAPSGPLLDRMARGVTTALLPMLSAAANEAQGVRGVTIWGIDGAPGDGRVALKRSLEFILKENGVRVVDAETAEALVVTGNVTLGKPINGQQTIQLRWVLHLPDGTELGTVEQENQIPAGSLDKTWGEAALFAAEGAFEGLAALLEKAPPISAK</sequence>
<evidence type="ECO:0000313" key="2">
    <source>
        <dbReference type="EMBL" id="OYQ19730.1"/>
    </source>
</evidence>
<evidence type="ECO:0000313" key="3">
    <source>
        <dbReference type="Proteomes" id="UP000216361"/>
    </source>
</evidence>
<dbReference type="OrthoDB" id="8448536at2"/>
<dbReference type="RefSeq" id="WP_094408149.1">
    <property type="nucleotide sequence ID" value="NZ_BMJZ01000006.1"/>
</dbReference>